<dbReference type="GO" id="GO:0015031">
    <property type="term" value="P:protein transport"/>
    <property type="evidence" value="ECO:0007669"/>
    <property type="project" value="UniProtKB-KW"/>
</dbReference>
<dbReference type="GO" id="GO:0000139">
    <property type="term" value="C:Golgi membrane"/>
    <property type="evidence" value="ECO:0007669"/>
    <property type="project" value="UniProtKB-SubCell"/>
</dbReference>
<comment type="caution">
    <text evidence="11">The sequence shown here is derived from an EMBL/GenBank/DDBJ whole genome shotgun (WGS) entry which is preliminary data.</text>
</comment>
<name>A0A420HGW0_9PEZI</name>
<dbReference type="InterPro" id="IPR007249">
    <property type="entry name" value="DOP1_N"/>
</dbReference>
<evidence type="ECO:0000313" key="11">
    <source>
        <dbReference type="EMBL" id="RKF56589.1"/>
    </source>
</evidence>
<gene>
    <name evidence="11" type="ORF">GcM3_194016</name>
</gene>
<dbReference type="EMBL" id="MCBQ01019444">
    <property type="protein sequence ID" value="RKF56589.1"/>
    <property type="molecule type" value="Genomic_DNA"/>
</dbReference>
<dbReference type="Pfam" id="PF24597">
    <property type="entry name" value="TPR_DOP1_M"/>
    <property type="match status" value="1"/>
</dbReference>
<evidence type="ECO:0000259" key="10">
    <source>
        <dbReference type="Pfam" id="PF24598"/>
    </source>
</evidence>
<feature type="domain" description="DOP1-like middle TPR" evidence="9">
    <location>
        <begin position="394"/>
        <end position="619"/>
    </location>
</feature>
<evidence type="ECO:0000256" key="7">
    <source>
        <dbReference type="SAM" id="MobiDB-lite"/>
    </source>
</evidence>
<sequence length="1895" mass="213234">MPVERGGSPEPSSGRASPVIRKWYNQNSGEETPNRDKAFRRYASGVDRSLSLFETALQEWADYISFLSRLLKSLQARPPSSIEIPSKIIVAKRLAQSLNPTLPAGVHQKALEVYGFIFSMIGKEMLSNDLSLYLPGLSSTLSFASLSVRTLFLELIEKYFLKIDPQSLRPALKAIILTLLPGLEDETSEDFNWILNLIDEFKKVVRPANSESLQNGHSTGDDFFWQCFFLASITSNNRRTGALAYLVRNLPKLDHLISSEQSIGVRSQPIEHDQNVEFDRLSAIVTSPGPGLLLRCYAAGLADEQMLTQRGFLDLLVTHLPLHSKILQKMVKSEDLELLVTAAIGVVSRREMSLNRRLWAWLIGPQPNEDPDGGADPSYLVSEQLQSHVSRTRYFEKFGLYPLTQALLKIITCDSVNPSERARPFRICLSLMDRWEIGGLLVTDIFLPIVDSTSRYKSQATSKAEYSEVLRSASVFFDGVESGLIWGEILQLITQAVNNGKLSTSEKITKISLVNFIITQFNVQEEEMLLVHAPLTLLAIVVILEDARESDQIQSLDHKNSKEVSNLALQLTIDLIELIPERSFRNRPSVKNSSSTIYDHLSPEDLANNKILEKISTFYVQEHGNLDACHPPYTPLQITELLLQKADSLTRCTLRSSSSSIEETANKAWLHVNILSKTPKIESYNASGLLSAMASRLSADTHLPFLVLSSINYLATSLYSSSYISMKDLSGLVGLLVRHSWYYMSASNPKYHVEAVRTLWQLQAALSTSNHDIEAAICSIIIETNLDGSYTNQNSESGRKFGVLWTHTLHDNPTNADRRSSKVSRLESRNETRFSSVDNFEIIISRPLFLLLDALLDERTQLFMTVRIWLQNLTSIHKLFHVFVTKLSGFSFLHKVSGHLNFNVSDEKLIHRCDNDLDQCLYYLRTLSNVLRWSSESMWSALTSNNIPTQINLILGIDEHDRRVTILDFFLDVCLKAIQITYDRDNPHSESQVNQFHRTSLNLLHQILLCPHAPGLADLRLEKILIERLMQSLDEADSFIQVLLLNVVFAALKLLKKTEPKLVKPSGLEIKRNTATIQDVPLKLQSMAKTDINELTASSHSNLPPNLIKCIQAGLSASSSRSVLDSWMSFITECLQFYEDDVFQIIIPLVETFCSQISKTFFNLQKIFRKAVPNASEIDAPESTLISLLNGLEHVLERGHDLLVYDESKTTNVKSPDQPHGFFGNIVSGVFTSETPQSRSITANHRLTVLLTFQDAVKICYVIWSWGGDDFSAQDIESASSFNYTSLRMRNRARRLLEHMFAAEPHECLETMVGLWRKSSDTLNQSQSSAFFNLLHVLDGSRPKHTIPAIFNAINSRTNPSALEPSRMPTLTSSINDTDLTVFLIEYSQTLEDDAMDEIWEDCMSFLKDLLSNPFPHRQVLPCLLEFASILGEKVDNTNFGEQIKMRRELGVRDHLILSKNLLIVPQDLFIRLLTAVFTTRPMGFLEAPTKIEEGADLSLSRLSKAEDVVAILAEIAPKLPKILVEPDRILNAANTICSCVIGPTFKSKSFPASVSKSILQLLNQIAKLPQNQKLWKKDLADAFYDPRFFTIPVDIVNSDWLPILKQWLSNDKERMPELLSRLMPPATAGIVFGVGATSIRHEADRKAQLNLRRIATLILAAADDNFVKDLPLILEKIVELLSATATSSPSSITRAEIYLLLRSLVLKTSTVHLANFWPIINAELHPAISSILIPEQNTGSDTYNNYSILQACKLLDVLICIAPEDFLLHEWLYITDTIDAVHRPSESESVALIDILSEELGSKLSLRPVHSESVIMNTKNIQSRRPLLGMGGIDDCKNWEKREDLVSKVLRPFFSQLSIFVFENTYSMCISDRDACWKGLLEDLFDDRSIVKAL</sequence>
<proteinExistence type="inferred from homology"/>
<dbReference type="Pfam" id="PF24598">
    <property type="entry name" value="DOP1_C"/>
    <property type="match status" value="1"/>
</dbReference>
<feature type="domain" description="DOP1 N-terminal" evidence="8">
    <location>
        <begin position="36"/>
        <end position="366"/>
    </location>
</feature>
<evidence type="ECO:0000256" key="2">
    <source>
        <dbReference type="ARBA" id="ARBA00022448"/>
    </source>
</evidence>
<dbReference type="STRING" id="62708.A0A420HGW0"/>
<accession>A0A420HGW0</accession>
<dbReference type="Pfam" id="PF04118">
    <property type="entry name" value="Dopey_N"/>
    <property type="match status" value="1"/>
</dbReference>
<dbReference type="SUPFAM" id="SSF48371">
    <property type="entry name" value="ARM repeat"/>
    <property type="match status" value="2"/>
</dbReference>
<evidence type="ECO:0000256" key="3">
    <source>
        <dbReference type="ARBA" id="ARBA00022927"/>
    </source>
</evidence>
<dbReference type="GO" id="GO:0005829">
    <property type="term" value="C:cytosol"/>
    <property type="evidence" value="ECO:0007669"/>
    <property type="project" value="GOC"/>
</dbReference>
<comment type="subcellular location">
    <subcellularLocation>
        <location evidence="1">Golgi apparatus membrane</location>
        <topology evidence="1">Peripheral membrane protein</topology>
    </subcellularLocation>
</comment>
<dbReference type="InterPro" id="IPR016024">
    <property type="entry name" value="ARM-type_fold"/>
</dbReference>
<dbReference type="InterPro" id="IPR040314">
    <property type="entry name" value="DOP1"/>
</dbReference>
<dbReference type="GO" id="GO:0005802">
    <property type="term" value="C:trans-Golgi network"/>
    <property type="evidence" value="ECO:0007669"/>
    <property type="project" value="TreeGrafter"/>
</dbReference>
<evidence type="ECO:0000256" key="6">
    <source>
        <dbReference type="ARBA" id="ARBA00046326"/>
    </source>
</evidence>
<keyword evidence="4" id="KW-0333">Golgi apparatus</keyword>
<evidence type="ECO:0000313" key="12">
    <source>
        <dbReference type="Proteomes" id="UP000283383"/>
    </source>
</evidence>
<keyword evidence="3" id="KW-0653">Protein transport</keyword>
<evidence type="ECO:0000259" key="8">
    <source>
        <dbReference type="Pfam" id="PF04118"/>
    </source>
</evidence>
<reference evidence="11 12" key="1">
    <citation type="journal article" date="2018" name="BMC Genomics">
        <title>Comparative genome analyses reveal sequence features reflecting distinct modes of host-adaptation between dicot and monocot powdery mildew.</title>
        <authorList>
            <person name="Wu Y."/>
            <person name="Ma X."/>
            <person name="Pan Z."/>
            <person name="Kale S.D."/>
            <person name="Song Y."/>
            <person name="King H."/>
            <person name="Zhang Q."/>
            <person name="Presley C."/>
            <person name="Deng X."/>
            <person name="Wei C.I."/>
            <person name="Xiao S."/>
        </authorList>
    </citation>
    <scope>NUCLEOTIDE SEQUENCE [LARGE SCALE GENOMIC DNA]</scope>
    <source>
        <strain evidence="11">UMSG3</strain>
    </source>
</reference>
<dbReference type="InterPro" id="IPR056458">
    <property type="entry name" value="TPR_DOP1_M"/>
</dbReference>
<dbReference type="GO" id="GO:0006895">
    <property type="term" value="P:Golgi to endosome transport"/>
    <property type="evidence" value="ECO:0007669"/>
    <property type="project" value="InterPro"/>
</dbReference>
<keyword evidence="12" id="KW-1185">Reference proteome</keyword>
<evidence type="ECO:0000259" key="9">
    <source>
        <dbReference type="Pfam" id="PF24597"/>
    </source>
</evidence>
<keyword evidence="2" id="KW-0813">Transport</keyword>
<evidence type="ECO:0000256" key="1">
    <source>
        <dbReference type="ARBA" id="ARBA00004395"/>
    </source>
</evidence>
<dbReference type="PANTHER" id="PTHR14042:SF24">
    <property type="entry name" value="PROTEIN DOPEY-1 HOMOLOG"/>
    <property type="match status" value="1"/>
</dbReference>
<evidence type="ECO:0000256" key="4">
    <source>
        <dbReference type="ARBA" id="ARBA00023034"/>
    </source>
</evidence>
<evidence type="ECO:0000256" key="5">
    <source>
        <dbReference type="ARBA" id="ARBA00023136"/>
    </source>
</evidence>
<dbReference type="PANTHER" id="PTHR14042">
    <property type="entry name" value="DOPEY-RELATED"/>
    <property type="match status" value="1"/>
</dbReference>
<organism evidence="11 12">
    <name type="scientific">Golovinomyces cichoracearum</name>
    <dbReference type="NCBI Taxonomy" id="62708"/>
    <lineage>
        <taxon>Eukaryota</taxon>
        <taxon>Fungi</taxon>
        <taxon>Dikarya</taxon>
        <taxon>Ascomycota</taxon>
        <taxon>Pezizomycotina</taxon>
        <taxon>Leotiomycetes</taxon>
        <taxon>Erysiphales</taxon>
        <taxon>Erysiphaceae</taxon>
        <taxon>Golovinomyces</taxon>
    </lineage>
</organism>
<dbReference type="InterPro" id="IPR056457">
    <property type="entry name" value="DOP1_C"/>
</dbReference>
<comment type="similarity">
    <text evidence="6">Belongs to the DOP1 family.</text>
</comment>
<protein>
    <submittedName>
        <fullName evidence="11">Protein dopey</fullName>
    </submittedName>
</protein>
<dbReference type="Proteomes" id="UP000283383">
    <property type="component" value="Unassembled WGS sequence"/>
</dbReference>
<feature type="region of interest" description="Disordered" evidence="7">
    <location>
        <begin position="1"/>
        <end position="34"/>
    </location>
</feature>
<feature type="domain" description="DOP1-like C-terminal" evidence="10">
    <location>
        <begin position="1383"/>
        <end position="1868"/>
    </location>
</feature>
<dbReference type="GO" id="GO:0005768">
    <property type="term" value="C:endosome"/>
    <property type="evidence" value="ECO:0007669"/>
    <property type="project" value="TreeGrafter"/>
</dbReference>
<keyword evidence="5" id="KW-0472">Membrane</keyword>